<dbReference type="UniPathway" id="UPA00538">
    <property type="reaction ID" value="UER00592"/>
</dbReference>
<comment type="pathway">
    <text evidence="1">Protein modification; protein lipoylation via endogenous pathway; protein N(6)-(lipoyl)lysine from octanoyl-[acyl-carrier-protein]: step 1/2.</text>
</comment>
<organism evidence="9 10">
    <name type="scientific">Eumeta variegata</name>
    <name type="common">Bagworm moth</name>
    <name type="synonym">Eumeta japonica</name>
    <dbReference type="NCBI Taxonomy" id="151549"/>
    <lineage>
        <taxon>Eukaryota</taxon>
        <taxon>Metazoa</taxon>
        <taxon>Ecdysozoa</taxon>
        <taxon>Arthropoda</taxon>
        <taxon>Hexapoda</taxon>
        <taxon>Insecta</taxon>
        <taxon>Pterygota</taxon>
        <taxon>Neoptera</taxon>
        <taxon>Endopterygota</taxon>
        <taxon>Lepidoptera</taxon>
        <taxon>Glossata</taxon>
        <taxon>Ditrysia</taxon>
        <taxon>Tineoidea</taxon>
        <taxon>Psychidae</taxon>
        <taxon>Oiketicinae</taxon>
        <taxon>Eumeta</taxon>
    </lineage>
</organism>
<evidence type="ECO:0000256" key="3">
    <source>
        <dbReference type="ARBA" id="ARBA00012334"/>
    </source>
</evidence>
<dbReference type="CDD" id="cd16444">
    <property type="entry name" value="LipB"/>
    <property type="match status" value="1"/>
</dbReference>
<dbReference type="Gene3D" id="3.30.930.10">
    <property type="entry name" value="Bira Bifunctional Protein, Domain 2"/>
    <property type="match status" value="1"/>
</dbReference>
<dbReference type="PROSITE" id="PS01313">
    <property type="entry name" value="LIPB"/>
    <property type="match status" value="1"/>
</dbReference>
<proteinExistence type="inferred from homology"/>
<evidence type="ECO:0000256" key="6">
    <source>
        <dbReference type="ARBA" id="ARBA00030797"/>
    </source>
</evidence>
<keyword evidence="4" id="KW-0808">Transferase</keyword>
<sequence>MTTRLNIDVQKRVNFNIASRTREESMIGIVVDSVLLVNIKMKDFKSTCRQADGTTRENNTIRLRLLFAARKDLNQRWDQDLNQRRNQDRIRVGIERLRDDTSKSEVLKLMSLGAEFRRTNRGGLITFHGPGQLVAYPIINLKNFKPSVKWYVHSLEETVINLCRELGLYAYRSPDTGVWVNDNKLAAIGIHASRYITTHGIALNCDNNLSWFNHIVPCGIIGKGVTSLTKETGQHFTVTKIIPMFIDHFSQVFDCQTELLNNKTQADILNDVYTELMEKPEVN</sequence>
<evidence type="ECO:0000256" key="2">
    <source>
        <dbReference type="ARBA" id="ARBA00007907"/>
    </source>
</evidence>
<dbReference type="SUPFAM" id="SSF55681">
    <property type="entry name" value="Class II aaRS and biotin synthetases"/>
    <property type="match status" value="1"/>
</dbReference>
<accession>A0A4C1ZR09</accession>
<dbReference type="GO" id="GO:0009249">
    <property type="term" value="P:protein lipoylation"/>
    <property type="evidence" value="ECO:0007669"/>
    <property type="project" value="InterPro"/>
</dbReference>
<evidence type="ECO:0000256" key="4">
    <source>
        <dbReference type="ARBA" id="ARBA00022679"/>
    </source>
</evidence>
<dbReference type="PROSITE" id="PS51733">
    <property type="entry name" value="BPL_LPL_CATALYTIC"/>
    <property type="match status" value="1"/>
</dbReference>
<dbReference type="InterPro" id="IPR045864">
    <property type="entry name" value="aa-tRNA-synth_II/BPL/LPL"/>
</dbReference>
<dbReference type="EC" id="2.3.1.181" evidence="3"/>
<reference evidence="9 10" key="1">
    <citation type="journal article" date="2019" name="Commun. Biol.">
        <title>The bagworm genome reveals a unique fibroin gene that provides high tensile strength.</title>
        <authorList>
            <person name="Kono N."/>
            <person name="Nakamura H."/>
            <person name="Ohtoshi R."/>
            <person name="Tomita M."/>
            <person name="Numata K."/>
            <person name="Arakawa K."/>
        </authorList>
    </citation>
    <scope>NUCLEOTIDE SEQUENCE [LARGE SCALE GENOMIC DNA]</scope>
</reference>
<gene>
    <name evidence="9" type="ORF">EVAR_64779_1</name>
</gene>
<feature type="domain" description="BPL/LPL catalytic" evidence="8">
    <location>
        <begin position="75"/>
        <end position="257"/>
    </location>
</feature>
<dbReference type="InterPro" id="IPR020605">
    <property type="entry name" value="Octanoyltransferase_CS"/>
</dbReference>
<evidence type="ECO:0000313" key="10">
    <source>
        <dbReference type="Proteomes" id="UP000299102"/>
    </source>
</evidence>
<dbReference type="STRING" id="151549.A0A4C1ZR09"/>
<dbReference type="EMBL" id="BGZK01002031">
    <property type="protein sequence ID" value="GBP89802.1"/>
    <property type="molecule type" value="Genomic_DNA"/>
</dbReference>
<name>A0A4C1ZR09_EUMVA</name>
<evidence type="ECO:0000259" key="8">
    <source>
        <dbReference type="PROSITE" id="PS51733"/>
    </source>
</evidence>
<dbReference type="PANTHER" id="PTHR10993:SF7">
    <property type="entry name" value="LIPOYLTRANSFERASE 2, MITOCHONDRIAL-RELATED"/>
    <property type="match status" value="1"/>
</dbReference>
<dbReference type="PANTHER" id="PTHR10993">
    <property type="entry name" value="OCTANOYLTRANSFERASE"/>
    <property type="match status" value="1"/>
</dbReference>
<keyword evidence="10" id="KW-1185">Reference proteome</keyword>
<dbReference type="InterPro" id="IPR004143">
    <property type="entry name" value="BPL_LPL_catalytic"/>
</dbReference>
<dbReference type="Proteomes" id="UP000299102">
    <property type="component" value="Unassembled WGS sequence"/>
</dbReference>
<dbReference type="Pfam" id="PF21948">
    <property type="entry name" value="LplA-B_cat"/>
    <property type="match status" value="1"/>
</dbReference>
<evidence type="ECO:0000256" key="1">
    <source>
        <dbReference type="ARBA" id="ARBA00004821"/>
    </source>
</evidence>
<evidence type="ECO:0000256" key="7">
    <source>
        <dbReference type="ARBA" id="ARBA00033331"/>
    </source>
</evidence>
<comment type="similarity">
    <text evidence="2">Belongs to the LipB family.</text>
</comment>
<dbReference type="AlphaFoldDB" id="A0A4C1ZR09"/>
<evidence type="ECO:0000256" key="5">
    <source>
        <dbReference type="ARBA" id="ARBA00023315"/>
    </source>
</evidence>
<protein>
    <recommendedName>
        <fullName evidence="3">lipoyl(octanoyl) transferase</fullName>
        <ecNumber evidence="3">2.3.1.181</ecNumber>
    </recommendedName>
    <alternativeName>
        <fullName evidence="6">Lipoate-protein ligase B</fullName>
    </alternativeName>
    <alternativeName>
        <fullName evidence="7">Lipoyl/octanoyl transferase</fullName>
    </alternativeName>
</protein>
<keyword evidence="5" id="KW-0012">Acyltransferase</keyword>
<dbReference type="GO" id="GO:0033819">
    <property type="term" value="F:lipoyl(octanoyl) transferase activity"/>
    <property type="evidence" value="ECO:0007669"/>
    <property type="project" value="UniProtKB-EC"/>
</dbReference>
<comment type="caution">
    <text evidence="9">The sequence shown here is derived from an EMBL/GenBank/DDBJ whole genome shotgun (WGS) entry which is preliminary data.</text>
</comment>
<dbReference type="NCBIfam" id="TIGR00214">
    <property type="entry name" value="lipB"/>
    <property type="match status" value="1"/>
</dbReference>
<evidence type="ECO:0000313" key="9">
    <source>
        <dbReference type="EMBL" id="GBP89802.1"/>
    </source>
</evidence>
<dbReference type="InterPro" id="IPR000544">
    <property type="entry name" value="Octanoyltransferase"/>
</dbReference>
<dbReference type="OrthoDB" id="19908at2759"/>